<dbReference type="PROSITE" id="PS00141">
    <property type="entry name" value="ASP_PROTEASE"/>
    <property type="match status" value="1"/>
</dbReference>
<dbReference type="CDD" id="cd05483">
    <property type="entry name" value="retropepsin_like_bacteria"/>
    <property type="match status" value="1"/>
</dbReference>
<dbReference type="GO" id="GO:0006508">
    <property type="term" value="P:proteolysis"/>
    <property type="evidence" value="ECO:0007669"/>
    <property type="project" value="InterPro"/>
</dbReference>
<evidence type="ECO:0000313" key="1">
    <source>
        <dbReference type="EMBL" id="GGD82595.1"/>
    </source>
</evidence>
<name>A0A8J2Y8R5_9FLAO</name>
<reference evidence="1" key="1">
    <citation type="journal article" date="2014" name="Int. J. Syst. Evol. Microbiol.">
        <title>Complete genome sequence of Corynebacterium casei LMG S-19264T (=DSM 44701T), isolated from a smear-ripened cheese.</title>
        <authorList>
            <consortium name="US DOE Joint Genome Institute (JGI-PGF)"/>
            <person name="Walter F."/>
            <person name="Albersmeier A."/>
            <person name="Kalinowski J."/>
            <person name="Ruckert C."/>
        </authorList>
    </citation>
    <scope>NUCLEOTIDE SEQUENCE</scope>
    <source>
        <strain evidence="1">CGMCC 1.12924</strain>
    </source>
</reference>
<dbReference type="AlphaFoldDB" id="A0A8J2Y8R5"/>
<evidence type="ECO:0008006" key="3">
    <source>
        <dbReference type="Google" id="ProtNLM"/>
    </source>
</evidence>
<dbReference type="Pfam" id="PF13650">
    <property type="entry name" value="Asp_protease_2"/>
    <property type="match status" value="1"/>
</dbReference>
<dbReference type="Proteomes" id="UP000652231">
    <property type="component" value="Unassembled WGS sequence"/>
</dbReference>
<dbReference type="GO" id="GO:0004190">
    <property type="term" value="F:aspartic-type endopeptidase activity"/>
    <property type="evidence" value="ECO:0007669"/>
    <property type="project" value="InterPro"/>
</dbReference>
<dbReference type="InterPro" id="IPR021109">
    <property type="entry name" value="Peptidase_aspartic_dom_sf"/>
</dbReference>
<organism evidence="1 2">
    <name type="scientific">Planktosalinus lacus</name>
    <dbReference type="NCBI Taxonomy" id="1526573"/>
    <lineage>
        <taxon>Bacteria</taxon>
        <taxon>Pseudomonadati</taxon>
        <taxon>Bacteroidota</taxon>
        <taxon>Flavobacteriia</taxon>
        <taxon>Flavobacteriales</taxon>
        <taxon>Flavobacteriaceae</taxon>
        <taxon>Planktosalinus</taxon>
    </lineage>
</organism>
<sequence>MRKKIIEVSSLRKFMESKNFQRVSLKKINSNHFELKAKVNGVKGNFILDTGASNSCIGSDSIAHFNLDVAESEVKAAGAGATNMFTQIAEGYTLDIGDWRQKKADFVVFDLQHVNEALQTANADAVNGIIGADVLKKSRAVIDYGRNCLYLKT</sequence>
<dbReference type="SUPFAM" id="SSF50630">
    <property type="entry name" value="Acid proteases"/>
    <property type="match status" value="1"/>
</dbReference>
<dbReference type="Gene3D" id="2.40.70.10">
    <property type="entry name" value="Acid Proteases"/>
    <property type="match status" value="1"/>
</dbReference>
<dbReference type="EMBL" id="BMGK01000001">
    <property type="protein sequence ID" value="GGD82595.1"/>
    <property type="molecule type" value="Genomic_DNA"/>
</dbReference>
<evidence type="ECO:0000313" key="2">
    <source>
        <dbReference type="Proteomes" id="UP000652231"/>
    </source>
</evidence>
<proteinExistence type="predicted"/>
<dbReference type="InterPro" id="IPR034122">
    <property type="entry name" value="Retropepsin-like_bacterial"/>
</dbReference>
<comment type="caution">
    <text evidence="1">The sequence shown here is derived from an EMBL/GenBank/DDBJ whole genome shotgun (WGS) entry which is preliminary data.</text>
</comment>
<reference evidence="1" key="2">
    <citation type="submission" date="2020-09" db="EMBL/GenBank/DDBJ databases">
        <authorList>
            <person name="Sun Q."/>
            <person name="Zhou Y."/>
        </authorList>
    </citation>
    <scope>NUCLEOTIDE SEQUENCE</scope>
    <source>
        <strain evidence="1">CGMCC 1.12924</strain>
    </source>
</reference>
<dbReference type="InterPro" id="IPR001969">
    <property type="entry name" value="Aspartic_peptidase_AS"/>
</dbReference>
<keyword evidence="2" id="KW-1185">Reference proteome</keyword>
<accession>A0A8J2Y8R5</accession>
<protein>
    <recommendedName>
        <fullName evidence="3">Acid protease</fullName>
    </recommendedName>
</protein>
<gene>
    <name evidence="1" type="ORF">GCM10011312_03500</name>
</gene>